<dbReference type="PROSITE" id="PS50887">
    <property type="entry name" value="GGDEF"/>
    <property type="match status" value="1"/>
</dbReference>
<evidence type="ECO:0000259" key="2">
    <source>
        <dbReference type="PROSITE" id="PS50112"/>
    </source>
</evidence>
<feature type="domain" description="EAL" evidence="4">
    <location>
        <begin position="569"/>
        <end position="822"/>
    </location>
</feature>
<dbReference type="SMART" id="SM00052">
    <property type="entry name" value="EAL"/>
    <property type="match status" value="1"/>
</dbReference>
<dbReference type="InterPro" id="IPR043128">
    <property type="entry name" value="Rev_trsase/Diguanyl_cyclase"/>
</dbReference>
<name>A0A2Z6GDM0_9PROT</name>
<dbReference type="NCBIfam" id="TIGR00229">
    <property type="entry name" value="sensory_box"/>
    <property type="match status" value="1"/>
</dbReference>
<dbReference type="Gene3D" id="3.30.70.270">
    <property type="match status" value="1"/>
</dbReference>
<dbReference type="SMART" id="SM00091">
    <property type="entry name" value="PAS"/>
    <property type="match status" value="1"/>
</dbReference>
<dbReference type="RefSeq" id="WP_062626350.1">
    <property type="nucleotide sequence ID" value="NZ_AP018738.1"/>
</dbReference>
<dbReference type="CDD" id="cd01948">
    <property type="entry name" value="EAL"/>
    <property type="match status" value="1"/>
</dbReference>
<dbReference type="Gene3D" id="3.30.450.20">
    <property type="entry name" value="PAS domain"/>
    <property type="match status" value="1"/>
</dbReference>
<dbReference type="PANTHER" id="PTHR44757:SF2">
    <property type="entry name" value="BIOFILM ARCHITECTURE MAINTENANCE PROTEIN MBAA"/>
    <property type="match status" value="1"/>
</dbReference>
<dbReference type="Gene3D" id="3.20.20.450">
    <property type="entry name" value="EAL domain"/>
    <property type="match status" value="1"/>
</dbReference>
<feature type="domain" description="GGDEF" evidence="5">
    <location>
        <begin position="427"/>
        <end position="560"/>
    </location>
</feature>
<keyword evidence="1" id="KW-0812">Transmembrane</keyword>
<dbReference type="PROSITE" id="PS50883">
    <property type="entry name" value="EAL"/>
    <property type="match status" value="1"/>
</dbReference>
<accession>A0A2Z6GDM0</accession>
<dbReference type="Pfam" id="PF00563">
    <property type="entry name" value="EAL"/>
    <property type="match status" value="1"/>
</dbReference>
<dbReference type="InterPro" id="IPR035965">
    <property type="entry name" value="PAS-like_dom_sf"/>
</dbReference>
<feature type="transmembrane region" description="Helical" evidence="1">
    <location>
        <begin position="190"/>
        <end position="208"/>
    </location>
</feature>
<dbReference type="GO" id="GO:0003824">
    <property type="term" value="F:catalytic activity"/>
    <property type="evidence" value="ECO:0007669"/>
    <property type="project" value="UniProtKB-ARBA"/>
</dbReference>
<dbReference type="SUPFAM" id="SSF55073">
    <property type="entry name" value="Nucleotide cyclase"/>
    <property type="match status" value="1"/>
</dbReference>
<dbReference type="InterPro" id="IPR000160">
    <property type="entry name" value="GGDEF_dom"/>
</dbReference>
<dbReference type="InterPro" id="IPR052155">
    <property type="entry name" value="Biofilm_reg_signaling"/>
</dbReference>
<dbReference type="SUPFAM" id="SSF55785">
    <property type="entry name" value="PYP-like sensor domain (PAS domain)"/>
    <property type="match status" value="1"/>
</dbReference>
<evidence type="ECO:0000313" key="7">
    <source>
        <dbReference type="Proteomes" id="UP000033070"/>
    </source>
</evidence>
<feature type="domain" description="PAS" evidence="2">
    <location>
        <begin position="270"/>
        <end position="316"/>
    </location>
</feature>
<keyword evidence="1" id="KW-1133">Transmembrane helix</keyword>
<dbReference type="Proteomes" id="UP000033070">
    <property type="component" value="Chromosome"/>
</dbReference>
<gene>
    <name evidence="6" type="ORF">OYT1_ch2191</name>
</gene>
<feature type="domain" description="PAC" evidence="3">
    <location>
        <begin position="341"/>
        <end position="395"/>
    </location>
</feature>
<dbReference type="InterPro" id="IPR029787">
    <property type="entry name" value="Nucleotide_cyclase"/>
</dbReference>
<dbReference type="EMBL" id="AP018738">
    <property type="protein sequence ID" value="BBE51711.1"/>
    <property type="molecule type" value="Genomic_DNA"/>
</dbReference>
<organism evidence="6 7">
    <name type="scientific">Ferriphaselus amnicola</name>
    <dbReference type="NCBI Taxonomy" id="1188319"/>
    <lineage>
        <taxon>Bacteria</taxon>
        <taxon>Pseudomonadati</taxon>
        <taxon>Pseudomonadota</taxon>
        <taxon>Betaproteobacteria</taxon>
        <taxon>Nitrosomonadales</taxon>
        <taxon>Gallionellaceae</taxon>
        <taxon>Ferriphaselus</taxon>
    </lineage>
</organism>
<reference evidence="6 7" key="1">
    <citation type="submission" date="2018-06" db="EMBL/GenBank/DDBJ databases">
        <title>OYT1 Genome Sequencing.</title>
        <authorList>
            <person name="Kato S."/>
            <person name="Itoh T."/>
            <person name="Ohkuma M."/>
        </authorList>
    </citation>
    <scope>NUCLEOTIDE SEQUENCE [LARGE SCALE GENOMIC DNA]</scope>
    <source>
        <strain evidence="6 7">OYT1</strain>
    </source>
</reference>
<dbReference type="Pfam" id="PF00990">
    <property type="entry name" value="GGDEF"/>
    <property type="match status" value="1"/>
</dbReference>
<evidence type="ECO:0000313" key="6">
    <source>
        <dbReference type="EMBL" id="BBE51711.1"/>
    </source>
</evidence>
<dbReference type="Gene3D" id="6.10.340.10">
    <property type="match status" value="1"/>
</dbReference>
<dbReference type="Pfam" id="PF13426">
    <property type="entry name" value="PAS_9"/>
    <property type="match status" value="1"/>
</dbReference>
<evidence type="ECO:0000256" key="1">
    <source>
        <dbReference type="SAM" id="Phobius"/>
    </source>
</evidence>
<dbReference type="InterPro" id="IPR001610">
    <property type="entry name" value="PAC"/>
</dbReference>
<evidence type="ECO:0000259" key="5">
    <source>
        <dbReference type="PROSITE" id="PS50887"/>
    </source>
</evidence>
<dbReference type="CDD" id="cd00130">
    <property type="entry name" value="PAS"/>
    <property type="match status" value="1"/>
</dbReference>
<feature type="transmembrane region" description="Helical" evidence="1">
    <location>
        <begin position="12"/>
        <end position="32"/>
    </location>
</feature>
<keyword evidence="1" id="KW-0472">Membrane</keyword>
<dbReference type="KEGG" id="fam:OYT1_ch2191"/>
<dbReference type="STRING" id="1188319.OYT1_01180"/>
<evidence type="ECO:0000259" key="3">
    <source>
        <dbReference type="PROSITE" id="PS50113"/>
    </source>
</evidence>
<dbReference type="PANTHER" id="PTHR44757">
    <property type="entry name" value="DIGUANYLATE CYCLASE DGCP"/>
    <property type="match status" value="1"/>
</dbReference>
<dbReference type="InterPro" id="IPR035919">
    <property type="entry name" value="EAL_sf"/>
</dbReference>
<dbReference type="SMART" id="SM00086">
    <property type="entry name" value="PAC"/>
    <property type="match status" value="1"/>
</dbReference>
<proteinExistence type="predicted"/>
<dbReference type="AlphaFoldDB" id="A0A2Z6GDM0"/>
<dbReference type="InterPro" id="IPR001633">
    <property type="entry name" value="EAL_dom"/>
</dbReference>
<dbReference type="SMART" id="SM00267">
    <property type="entry name" value="GGDEF"/>
    <property type="match status" value="1"/>
</dbReference>
<dbReference type="SUPFAM" id="SSF141868">
    <property type="entry name" value="EAL domain-like"/>
    <property type="match status" value="1"/>
</dbReference>
<protein>
    <submittedName>
        <fullName evidence="6">Cyclic di-GMP phosphodiesterase Gmr</fullName>
    </submittedName>
</protein>
<dbReference type="InterPro" id="IPR000700">
    <property type="entry name" value="PAS-assoc_C"/>
</dbReference>
<dbReference type="FunFam" id="3.30.70.270:FF:000001">
    <property type="entry name" value="Diguanylate cyclase domain protein"/>
    <property type="match status" value="1"/>
</dbReference>
<dbReference type="OrthoDB" id="8543296at2"/>
<dbReference type="PROSITE" id="PS50113">
    <property type="entry name" value="PAC"/>
    <property type="match status" value="1"/>
</dbReference>
<dbReference type="CDD" id="cd01949">
    <property type="entry name" value="GGDEF"/>
    <property type="match status" value="1"/>
</dbReference>
<dbReference type="InterPro" id="IPR000014">
    <property type="entry name" value="PAS"/>
</dbReference>
<sequence>MFHNFSLRTKLAAFVVLVVGVTGWVIAGFVLWHDYRSEQENLRNDGLALATMYQHVLLDPLRQEDDFHTFELLSAPFYDTNRKALGTSRRALQHVILLDDQGKVLASSDPIHIPLLAKYAEVEPEFEKASLGLPQFLQGMAPRWIEHDEVRGLYLLVPLGENGVKYATLVMDYSMQVIIDGFMTRALQSLGIISLISFVLMLLAYRLAHRLSDPLARLMQEMRQLAERHGWRVVADSRQMDEILQLQNTFREFECGLLNAELQRDESLQRERLALAALDHSSQGVVITTLDASIIYINNAYCNNVGYSQNELLGQNPHFMQSGKTPAETYQSLWAALTAEQSWQGELINRRKDGGEYLELLTISPIRQADGRISHYLAIQDDISQRRAAEEHIRHLAEHDALTGLPNRALLEDRLEQAIKSAARNKERLALMFLDLDNFKQVNDLQGHHQGDQLLKLVAQRLLGTLRASDTLARLGGDEFVLLAPINSETEAQLLAAKIVQILYEPYFQANASELSVSVSIGVSLYPEHGQTAEALTMCADIAMYQAKARGRNTYCLFSPEMQGDLRDRVTLEGELRLALQQRQFVLHYQPQFDAQTGEVGGLEALIRWQHPQYGLLHPENFIAAAEGSGLIVEIGAWVIDEACRQVRVWLDAGLVVPCLAVNVSFKQFHGHDLQGTVTAALERYRLSGASLELELTESVMLRDPDRVYAVLHGLRLMGVRLSIDDFGSGYSSLMYLKRLDVDTLKIDRAFVTDIHSEKGRAMVEAIIKIAQTLKLHTVAEGVETVTQLTELRNLNCGEIQGFLLAKPMLPDQVKVLLAEAERHNLIDQIMPANNFVI</sequence>
<keyword evidence="7" id="KW-1185">Reference proteome</keyword>
<evidence type="ECO:0000259" key="4">
    <source>
        <dbReference type="PROSITE" id="PS50883"/>
    </source>
</evidence>
<dbReference type="PROSITE" id="PS50112">
    <property type="entry name" value="PAS"/>
    <property type="match status" value="1"/>
</dbReference>
<dbReference type="NCBIfam" id="TIGR00254">
    <property type="entry name" value="GGDEF"/>
    <property type="match status" value="1"/>
</dbReference>